<gene>
    <name evidence="10" type="primary">LOC127752084</name>
</gene>
<dbReference type="InterPro" id="IPR054708">
    <property type="entry name" value="MTPAP-like_central"/>
</dbReference>
<dbReference type="KEGG" id="foc:127752084"/>
<evidence type="ECO:0000313" key="10">
    <source>
        <dbReference type="RefSeq" id="XP_052132600.1"/>
    </source>
</evidence>
<keyword evidence="9" id="KW-1185">Reference proteome</keyword>
<dbReference type="SUPFAM" id="SSF57756">
    <property type="entry name" value="Retrovirus zinc finger-like domains"/>
    <property type="match status" value="1"/>
</dbReference>
<dbReference type="Gene3D" id="1.10.1410.10">
    <property type="match status" value="1"/>
</dbReference>
<evidence type="ECO:0000256" key="4">
    <source>
        <dbReference type="ARBA" id="ARBA00022723"/>
    </source>
</evidence>
<evidence type="ECO:0000256" key="1">
    <source>
        <dbReference type="ARBA" id="ARBA00001936"/>
    </source>
</evidence>
<dbReference type="Gene3D" id="3.30.460.10">
    <property type="entry name" value="Beta Polymerase, domain 2"/>
    <property type="match status" value="1"/>
</dbReference>
<dbReference type="OrthoDB" id="407432at2759"/>
<dbReference type="GO" id="GO:1990817">
    <property type="term" value="F:poly(A) RNA polymerase activity"/>
    <property type="evidence" value="ECO:0007669"/>
    <property type="project" value="UniProtKB-ARBA"/>
</dbReference>
<dbReference type="GO" id="GO:0003676">
    <property type="term" value="F:nucleic acid binding"/>
    <property type="evidence" value="ECO:0007669"/>
    <property type="project" value="InterPro"/>
</dbReference>
<dbReference type="Pfam" id="PF03828">
    <property type="entry name" value="PAP_assoc"/>
    <property type="match status" value="1"/>
</dbReference>
<feature type="compositionally biased region" description="Basic and acidic residues" evidence="7">
    <location>
        <begin position="603"/>
        <end position="619"/>
    </location>
</feature>
<dbReference type="InterPro" id="IPR002058">
    <property type="entry name" value="PAP_assoc"/>
</dbReference>
<dbReference type="GO" id="GO:0050265">
    <property type="term" value="F:RNA uridylyltransferase activity"/>
    <property type="evidence" value="ECO:0007669"/>
    <property type="project" value="TreeGrafter"/>
</dbReference>
<evidence type="ECO:0000256" key="2">
    <source>
        <dbReference type="ARBA" id="ARBA00001946"/>
    </source>
</evidence>
<keyword evidence="6" id="KW-0863">Zinc-finger</keyword>
<feature type="compositionally biased region" description="Polar residues" evidence="7">
    <location>
        <begin position="587"/>
        <end position="597"/>
    </location>
</feature>
<reference evidence="10" key="1">
    <citation type="submission" date="2025-08" db="UniProtKB">
        <authorList>
            <consortium name="RefSeq"/>
        </authorList>
    </citation>
    <scope>IDENTIFICATION</scope>
    <source>
        <tissue evidence="10">Whole organism</tissue>
    </source>
</reference>
<evidence type="ECO:0000256" key="7">
    <source>
        <dbReference type="SAM" id="MobiDB-lite"/>
    </source>
</evidence>
<evidence type="ECO:0000313" key="9">
    <source>
        <dbReference type="Proteomes" id="UP000504606"/>
    </source>
</evidence>
<dbReference type="Proteomes" id="UP000504606">
    <property type="component" value="Unplaced"/>
</dbReference>
<dbReference type="Pfam" id="PF22600">
    <property type="entry name" value="MTPAP-like_central"/>
    <property type="match status" value="1"/>
</dbReference>
<keyword evidence="4" id="KW-0479">Metal-binding</keyword>
<dbReference type="AlphaFoldDB" id="A0A9C6XVM2"/>
<sequence>MYDYVHFCLVTTTCSLGIPQSEAGPLFGYIGPRPEPSSFEQTPSILKEYLSVSDKIYELILRLDNSYEVADLRNDNEENVLKVREELNNSRVYQELYFNLRVVPSAPDSLVPSAPSKNAYLHWWVTPYQANTLSAHFLPSAQRLTLTKEMCVDNELPPVVCTSCHRSGHLREKCPEEIIPDMSPMSPPSKDLVAHLDHLCLEIFKTRCAEDSGLRDRAEIRDDLLMWLRQFYRDIDLHLFGSSLNGFGGKSSDIDMCLTFQSNGTGEGLNFPALVEEIQHALKGHKSVYQLVAITTAKVPIVKFAYGRNRIQVDISLYNRLGIMNTQLLHAYSIIDPRVRPLVYMTKNLAKTTGIGDASRGSLSSYAYSLMSLYFLQQVSPPVIPVLQELSDPDVGVKVETVDGANVYFYRNQDKLDDVWPHRNENKSSLGELWLQLLEFYSSKDFHSSQRVVCIRKKDPLYKFDKLWTSTNICIEDPFDLNHNLGSGLSKRMNIFIVKTFQKAIKHFSSFPKRDGMPLEKYYFNENALSVGKPPSDRGCHFCRSIGHVQNDCPKRLMMYQRGQQRPNGRDGRDNRENRDNRGQRGINQRQNHTFENFNRGGNRRDPARDNHNRNRDPGRISNMPMMNPNVPVGGMYQNAGKPNIPQNRSMNLQNHVVVGSMKPPGFPAMPPGMYGPPPRLVPPQMAPQLVQPMPTGYNIQGGVPPYLLARPPVRPWQ</sequence>
<keyword evidence="6" id="KW-0862">Zinc</keyword>
<keyword evidence="3" id="KW-0808">Transferase</keyword>
<proteinExistence type="predicted"/>
<feature type="domain" description="CCHC-type" evidence="8">
    <location>
        <begin position="540"/>
        <end position="555"/>
    </location>
</feature>
<evidence type="ECO:0000256" key="3">
    <source>
        <dbReference type="ARBA" id="ARBA00022679"/>
    </source>
</evidence>
<organism evidence="9 10">
    <name type="scientific">Frankliniella occidentalis</name>
    <name type="common">Western flower thrips</name>
    <name type="synonym">Euthrips occidentalis</name>
    <dbReference type="NCBI Taxonomy" id="133901"/>
    <lineage>
        <taxon>Eukaryota</taxon>
        <taxon>Metazoa</taxon>
        <taxon>Ecdysozoa</taxon>
        <taxon>Arthropoda</taxon>
        <taxon>Hexapoda</taxon>
        <taxon>Insecta</taxon>
        <taxon>Pterygota</taxon>
        <taxon>Neoptera</taxon>
        <taxon>Paraneoptera</taxon>
        <taxon>Thysanoptera</taxon>
        <taxon>Terebrantia</taxon>
        <taxon>Thripoidea</taxon>
        <taxon>Thripidae</taxon>
        <taxon>Frankliniella</taxon>
    </lineage>
</organism>
<dbReference type="PROSITE" id="PS50158">
    <property type="entry name" value="ZF_CCHC"/>
    <property type="match status" value="2"/>
</dbReference>
<evidence type="ECO:0000256" key="6">
    <source>
        <dbReference type="PROSITE-ProRule" id="PRU00047"/>
    </source>
</evidence>
<feature type="region of interest" description="Disordered" evidence="7">
    <location>
        <begin position="562"/>
        <end position="626"/>
    </location>
</feature>
<evidence type="ECO:0000259" key="8">
    <source>
        <dbReference type="PROSITE" id="PS50158"/>
    </source>
</evidence>
<evidence type="ECO:0000256" key="5">
    <source>
        <dbReference type="ARBA" id="ARBA00022842"/>
    </source>
</evidence>
<dbReference type="InterPro" id="IPR001878">
    <property type="entry name" value="Znf_CCHC"/>
</dbReference>
<comment type="cofactor">
    <cofactor evidence="1">
        <name>Mn(2+)</name>
        <dbReference type="ChEBI" id="CHEBI:29035"/>
    </cofactor>
</comment>
<dbReference type="PANTHER" id="PTHR12271">
    <property type="entry name" value="POLY A POLYMERASE CID PAP -RELATED"/>
    <property type="match status" value="1"/>
</dbReference>
<dbReference type="CDD" id="cd05402">
    <property type="entry name" value="NT_PAP_TUTase"/>
    <property type="match status" value="1"/>
</dbReference>
<dbReference type="RefSeq" id="XP_052132600.1">
    <property type="nucleotide sequence ID" value="XM_052276640.1"/>
</dbReference>
<dbReference type="GeneID" id="127752084"/>
<feature type="compositionally biased region" description="Basic and acidic residues" evidence="7">
    <location>
        <begin position="568"/>
        <end position="583"/>
    </location>
</feature>
<dbReference type="SUPFAM" id="SSF81301">
    <property type="entry name" value="Nucleotidyltransferase"/>
    <property type="match status" value="1"/>
</dbReference>
<accession>A0A9C6XVM2</accession>
<dbReference type="SUPFAM" id="SSF81631">
    <property type="entry name" value="PAP/OAS1 substrate-binding domain"/>
    <property type="match status" value="1"/>
</dbReference>
<comment type="cofactor">
    <cofactor evidence="2">
        <name>Mg(2+)</name>
        <dbReference type="ChEBI" id="CHEBI:18420"/>
    </cofactor>
</comment>
<dbReference type="GO" id="GO:0031123">
    <property type="term" value="P:RNA 3'-end processing"/>
    <property type="evidence" value="ECO:0007669"/>
    <property type="project" value="TreeGrafter"/>
</dbReference>
<dbReference type="InterPro" id="IPR036875">
    <property type="entry name" value="Znf_CCHC_sf"/>
</dbReference>
<dbReference type="GO" id="GO:0008270">
    <property type="term" value="F:zinc ion binding"/>
    <property type="evidence" value="ECO:0007669"/>
    <property type="project" value="UniProtKB-KW"/>
</dbReference>
<protein>
    <submittedName>
        <fullName evidence="10">Terminal uridylyltransferase 7-like</fullName>
    </submittedName>
</protein>
<name>A0A9C6XVM2_FRAOC</name>
<feature type="domain" description="CCHC-type" evidence="8">
    <location>
        <begin position="161"/>
        <end position="176"/>
    </location>
</feature>
<dbReference type="InterPro" id="IPR043519">
    <property type="entry name" value="NT_sf"/>
</dbReference>
<dbReference type="PANTHER" id="PTHR12271:SF66">
    <property type="entry name" value="TERMINAL URIDYLYLTRANSFERASE TAILOR"/>
    <property type="match status" value="1"/>
</dbReference>
<keyword evidence="5" id="KW-0460">Magnesium</keyword>
<dbReference type="SMART" id="SM00343">
    <property type="entry name" value="ZnF_C2HC"/>
    <property type="match status" value="2"/>
</dbReference>